<dbReference type="InterPro" id="IPR036388">
    <property type="entry name" value="WH-like_DNA-bd_sf"/>
</dbReference>
<dbReference type="PROSITE" id="PS50931">
    <property type="entry name" value="HTH_LYSR"/>
    <property type="match status" value="1"/>
</dbReference>
<proteinExistence type="inferred from homology"/>
<dbReference type="Proteomes" id="UP001549076">
    <property type="component" value="Unassembled WGS sequence"/>
</dbReference>
<evidence type="ECO:0000256" key="1">
    <source>
        <dbReference type="ARBA" id="ARBA00009437"/>
    </source>
</evidence>
<keyword evidence="3 6" id="KW-0238">DNA-binding</keyword>
<dbReference type="PRINTS" id="PR00039">
    <property type="entry name" value="HTHLYSR"/>
</dbReference>
<evidence type="ECO:0000256" key="4">
    <source>
        <dbReference type="ARBA" id="ARBA00023163"/>
    </source>
</evidence>
<reference evidence="6 7" key="1">
    <citation type="submission" date="2024-06" db="EMBL/GenBank/DDBJ databases">
        <title>Genomic Encyclopedia of Type Strains, Phase IV (KMG-IV): sequencing the most valuable type-strain genomes for metagenomic binning, comparative biology and taxonomic classification.</title>
        <authorList>
            <person name="Goeker M."/>
        </authorList>
    </citation>
    <scope>NUCLEOTIDE SEQUENCE [LARGE SCALE GENOMIC DNA]</scope>
    <source>
        <strain evidence="6 7">DSM 27865</strain>
    </source>
</reference>
<gene>
    <name evidence="6" type="ORF">ABID37_004266</name>
</gene>
<dbReference type="InterPro" id="IPR058163">
    <property type="entry name" value="LysR-type_TF_proteobact-type"/>
</dbReference>
<name>A0ABV2N5G1_9HYPH</name>
<feature type="domain" description="HTH lysR-type" evidence="5">
    <location>
        <begin position="10"/>
        <end position="67"/>
    </location>
</feature>
<dbReference type="Pfam" id="PF03466">
    <property type="entry name" value="LysR_substrate"/>
    <property type="match status" value="1"/>
</dbReference>
<evidence type="ECO:0000256" key="3">
    <source>
        <dbReference type="ARBA" id="ARBA00023125"/>
    </source>
</evidence>
<dbReference type="Gene3D" id="3.40.190.10">
    <property type="entry name" value="Periplasmic binding protein-like II"/>
    <property type="match status" value="2"/>
</dbReference>
<keyword evidence="7" id="KW-1185">Reference proteome</keyword>
<sequence length="323" mass="35884">MPPIKRRYLPSLGSFATFEIAAKHLSFTLAAKELNVTQGAVSQQIRLLERALETPLFLRKRNMLELTAEGVTLFHAVTAGLDTISAAVSVLAGDDTPQTVTVSATDGMALFWLQPLIDSFRETHPEIGFVVLASDADDTLRNYADVDIAFLCGNERCEIGENLHFLFQEIAQPVCTPDFLTQYGPFDSPDSLNGVELLHLHDRHWSADAIGWQPLGWPEWFRAQGAEWAKAPPALSTNKVSLLMEATLAHRGVMLGWHHMVWRMIDEGRLVFAYPAPITAGRGNFLNCKQKSMKRPGVAAFVEYVLSATKAQIEAHPFQPQKF</sequence>
<accession>A0ABV2N5G1</accession>
<dbReference type="PANTHER" id="PTHR30537">
    <property type="entry name" value="HTH-TYPE TRANSCRIPTIONAL REGULATOR"/>
    <property type="match status" value="1"/>
</dbReference>
<evidence type="ECO:0000313" key="7">
    <source>
        <dbReference type="Proteomes" id="UP001549076"/>
    </source>
</evidence>
<dbReference type="SUPFAM" id="SSF53850">
    <property type="entry name" value="Periplasmic binding protein-like II"/>
    <property type="match status" value="1"/>
</dbReference>
<dbReference type="GO" id="GO:0003677">
    <property type="term" value="F:DNA binding"/>
    <property type="evidence" value="ECO:0007669"/>
    <property type="project" value="UniProtKB-KW"/>
</dbReference>
<dbReference type="InterPro" id="IPR036390">
    <property type="entry name" value="WH_DNA-bd_sf"/>
</dbReference>
<dbReference type="Pfam" id="PF00126">
    <property type="entry name" value="HTH_1"/>
    <property type="match status" value="1"/>
</dbReference>
<evidence type="ECO:0000256" key="2">
    <source>
        <dbReference type="ARBA" id="ARBA00023015"/>
    </source>
</evidence>
<dbReference type="PANTHER" id="PTHR30537:SF26">
    <property type="entry name" value="GLYCINE CLEAVAGE SYSTEM TRANSCRIPTIONAL ACTIVATOR"/>
    <property type="match status" value="1"/>
</dbReference>
<protein>
    <submittedName>
        <fullName evidence="6">DNA-binding transcriptional LysR family regulator</fullName>
    </submittedName>
</protein>
<dbReference type="RefSeq" id="WP_354198402.1">
    <property type="nucleotide sequence ID" value="NZ_JBEPML010000020.1"/>
</dbReference>
<keyword evidence="2" id="KW-0805">Transcription regulation</keyword>
<comment type="caution">
    <text evidence="6">The sequence shown here is derived from an EMBL/GenBank/DDBJ whole genome shotgun (WGS) entry which is preliminary data.</text>
</comment>
<keyword evidence="4" id="KW-0804">Transcription</keyword>
<dbReference type="InterPro" id="IPR005119">
    <property type="entry name" value="LysR_subst-bd"/>
</dbReference>
<dbReference type="SUPFAM" id="SSF46785">
    <property type="entry name" value="Winged helix' DNA-binding domain"/>
    <property type="match status" value="1"/>
</dbReference>
<comment type="similarity">
    <text evidence="1">Belongs to the LysR transcriptional regulatory family.</text>
</comment>
<dbReference type="InterPro" id="IPR000847">
    <property type="entry name" value="LysR_HTH_N"/>
</dbReference>
<evidence type="ECO:0000313" key="6">
    <source>
        <dbReference type="EMBL" id="MET3794026.1"/>
    </source>
</evidence>
<organism evidence="6 7">
    <name type="scientific">Aquamicrobium terrae</name>
    <dbReference type="NCBI Taxonomy" id="1324945"/>
    <lineage>
        <taxon>Bacteria</taxon>
        <taxon>Pseudomonadati</taxon>
        <taxon>Pseudomonadota</taxon>
        <taxon>Alphaproteobacteria</taxon>
        <taxon>Hyphomicrobiales</taxon>
        <taxon>Phyllobacteriaceae</taxon>
        <taxon>Aquamicrobium</taxon>
    </lineage>
</organism>
<dbReference type="Gene3D" id="1.10.10.10">
    <property type="entry name" value="Winged helix-like DNA-binding domain superfamily/Winged helix DNA-binding domain"/>
    <property type="match status" value="1"/>
</dbReference>
<dbReference type="EMBL" id="JBEPML010000020">
    <property type="protein sequence ID" value="MET3794026.1"/>
    <property type="molecule type" value="Genomic_DNA"/>
</dbReference>
<evidence type="ECO:0000259" key="5">
    <source>
        <dbReference type="PROSITE" id="PS50931"/>
    </source>
</evidence>